<feature type="domain" description="Ice-binding protein C-terminal" evidence="2">
    <location>
        <begin position="182"/>
        <end position="204"/>
    </location>
</feature>
<evidence type="ECO:0000259" key="2">
    <source>
        <dbReference type="Pfam" id="PF07589"/>
    </source>
</evidence>
<dbReference type="OrthoDB" id="9182185at2"/>
<evidence type="ECO:0000256" key="1">
    <source>
        <dbReference type="SAM" id="SignalP"/>
    </source>
</evidence>
<dbReference type="RefSeq" id="WP_126127326.1">
    <property type="nucleotide sequence ID" value="NZ_CP034464.1"/>
</dbReference>
<dbReference type="Pfam" id="PF07589">
    <property type="entry name" value="PEP-CTERM"/>
    <property type="match status" value="1"/>
</dbReference>
<reference evidence="3 4" key="1">
    <citation type="journal article" date="2011" name="Int. J. Syst. Evol. Microbiol.">
        <title>Description of Undibacterium oligocarboniphilum sp. nov., isolated from purified water, and Undibacterium pigrum strain CCUG 49012 as the type strain of Undibacterium parvum sp. nov., and emended descriptions of the genus Undibacterium and the species Undibacterium pigrum.</title>
        <authorList>
            <person name="Eder W."/>
            <person name="Wanner G."/>
            <person name="Ludwig W."/>
            <person name="Busse H.J."/>
            <person name="Ziemke-Kageler F."/>
            <person name="Lang E."/>
        </authorList>
    </citation>
    <scope>NUCLEOTIDE SEQUENCE [LARGE SCALE GENOMIC DNA]</scope>
    <source>
        <strain evidence="3 4">DSM 23061</strain>
    </source>
</reference>
<gene>
    <name evidence="3" type="ORF">EJN92_07945</name>
</gene>
<dbReference type="Proteomes" id="UP000275663">
    <property type="component" value="Chromosome"/>
</dbReference>
<sequence>MKNSKLISIILMAALSSILMTANASQITQAEYDAASNLVNFNTIGDGTLVSTQYTANGVTFSGQIVGQTSGDGVFSSTSANTYYAPNRTDTWGAKFSSTVSSVGFYAEYWQQDVITLGVYNNNVLLGTYNFNKPNDDIYSTYMIGVTDSNAFDEIRFSISGSSNHFFNMDNFKFQTATQQNVPEPTSIAMFGLGLVALAYLRRKSA</sequence>
<dbReference type="NCBIfam" id="TIGR02595">
    <property type="entry name" value="PEP_CTERM"/>
    <property type="match status" value="1"/>
</dbReference>
<keyword evidence="4" id="KW-1185">Reference proteome</keyword>
<dbReference type="AlphaFoldDB" id="A0A3Q9BQ79"/>
<evidence type="ECO:0000313" key="4">
    <source>
        <dbReference type="Proteomes" id="UP000275663"/>
    </source>
</evidence>
<keyword evidence="1" id="KW-0732">Signal</keyword>
<organism evidence="3 4">
    <name type="scientific">Undibacterium parvum</name>
    <dbReference type="NCBI Taxonomy" id="401471"/>
    <lineage>
        <taxon>Bacteria</taxon>
        <taxon>Pseudomonadati</taxon>
        <taxon>Pseudomonadota</taxon>
        <taxon>Betaproteobacteria</taxon>
        <taxon>Burkholderiales</taxon>
        <taxon>Oxalobacteraceae</taxon>
        <taxon>Undibacterium</taxon>
    </lineage>
</organism>
<feature type="chain" id="PRO_5018612194" evidence="1">
    <location>
        <begin position="25"/>
        <end position="206"/>
    </location>
</feature>
<evidence type="ECO:0000313" key="3">
    <source>
        <dbReference type="EMBL" id="AZP11944.1"/>
    </source>
</evidence>
<dbReference type="KEGG" id="upv:EJN92_07945"/>
<name>A0A3Q9BQ79_9BURK</name>
<proteinExistence type="predicted"/>
<dbReference type="InterPro" id="IPR013424">
    <property type="entry name" value="Ice-binding_C"/>
</dbReference>
<dbReference type="EMBL" id="CP034464">
    <property type="protein sequence ID" value="AZP11944.1"/>
    <property type="molecule type" value="Genomic_DNA"/>
</dbReference>
<protein>
    <submittedName>
        <fullName evidence="3">PEP-CTERM sorting domain-containing protein</fullName>
    </submittedName>
</protein>
<accession>A0A3Q9BQ79</accession>
<feature type="signal peptide" evidence="1">
    <location>
        <begin position="1"/>
        <end position="24"/>
    </location>
</feature>